<organism evidence="2 3">
    <name type="scientific">Succiniclasticum ruminis</name>
    <dbReference type="NCBI Taxonomy" id="40841"/>
    <lineage>
        <taxon>Bacteria</taxon>
        <taxon>Bacillati</taxon>
        <taxon>Bacillota</taxon>
        <taxon>Negativicutes</taxon>
        <taxon>Acidaminococcales</taxon>
        <taxon>Acidaminococcaceae</taxon>
        <taxon>Succiniclasticum</taxon>
    </lineage>
</organism>
<feature type="signal peptide" evidence="1">
    <location>
        <begin position="1"/>
        <end position="27"/>
    </location>
</feature>
<reference evidence="3" key="1">
    <citation type="submission" date="2016-10" db="EMBL/GenBank/DDBJ databases">
        <authorList>
            <person name="Varghese N."/>
            <person name="Submissions S."/>
        </authorList>
    </citation>
    <scope>NUCLEOTIDE SEQUENCE [LARGE SCALE GENOMIC DNA]</scope>
    <source>
        <strain evidence="3">DSM 11005</strain>
    </source>
</reference>
<gene>
    <name evidence="2" type="ORF">SAMN04487864_11819</name>
</gene>
<sequence>MRKSVQFGMAALCFALTLASVTDTVSAAPATGKNAERSVANWYWSDRDEVWPPAAGRYERKNENGVTNAYINVTVLPDQWPVITLHACDYDGTDDEKGWEALSQAPAVVLGGQIIGLAITDSPPDKKYIKAGMKPVQLRLGAQFSTGAEVQGIHRGNGTGVMLDDVQINLMHAGVTSGKDGLILDYFGHNGLRLPDVRGEYVLNKNRTPRADEFAACALVAALPVRETNTDFTDKTLQIIPEAVTGSMMPKYKYIIKNYGFAVKVFQNGKLLRTFMVPKDLSAVYRFDSDGGDVMIYNIDGSKG</sequence>
<dbReference type="EMBL" id="FMYW01000018">
    <property type="protein sequence ID" value="SDC73276.1"/>
    <property type="molecule type" value="Genomic_DNA"/>
</dbReference>
<proteinExistence type="predicted"/>
<dbReference type="RefSeq" id="WP_093731086.1">
    <property type="nucleotide sequence ID" value="NZ_FMYW01000018.1"/>
</dbReference>
<evidence type="ECO:0000313" key="3">
    <source>
        <dbReference type="Proteomes" id="UP000198943"/>
    </source>
</evidence>
<dbReference type="Proteomes" id="UP000198943">
    <property type="component" value="Unassembled WGS sequence"/>
</dbReference>
<keyword evidence="1" id="KW-0732">Signal</keyword>
<protein>
    <submittedName>
        <fullName evidence="2">Uncharacterized protein</fullName>
    </submittedName>
</protein>
<dbReference type="AlphaFoldDB" id="A0A1G6P1A4"/>
<evidence type="ECO:0000256" key="1">
    <source>
        <dbReference type="SAM" id="SignalP"/>
    </source>
</evidence>
<accession>A0A1G6P1A4</accession>
<evidence type="ECO:0000313" key="2">
    <source>
        <dbReference type="EMBL" id="SDC73276.1"/>
    </source>
</evidence>
<dbReference type="OrthoDB" id="9817762at2"/>
<keyword evidence="3" id="KW-1185">Reference proteome</keyword>
<name>A0A1G6P1A4_9FIRM</name>
<feature type="chain" id="PRO_5011769538" evidence="1">
    <location>
        <begin position="28"/>
        <end position="304"/>
    </location>
</feature>